<dbReference type="RefSeq" id="WP_160632690.1">
    <property type="nucleotide sequence ID" value="NZ_WWNE01000005.1"/>
</dbReference>
<dbReference type="Gene3D" id="3.90.1150.200">
    <property type="match status" value="1"/>
</dbReference>
<dbReference type="Pfam" id="PF08818">
    <property type="entry name" value="DUF1801"/>
    <property type="match status" value="1"/>
</dbReference>
<organism evidence="2 3">
    <name type="scientific">Acidiluteibacter ferrifornacis</name>
    <dbReference type="NCBI Taxonomy" id="2692424"/>
    <lineage>
        <taxon>Bacteria</taxon>
        <taxon>Pseudomonadati</taxon>
        <taxon>Bacteroidota</taxon>
        <taxon>Flavobacteriia</taxon>
        <taxon>Flavobacteriales</taxon>
        <taxon>Cryomorphaceae</taxon>
        <taxon>Acidiluteibacter</taxon>
    </lineage>
</organism>
<proteinExistence type="predicted"/>
<accession>A0A6N9NJU7</accession>
<name>A0A6N9NJU7_9FLAO</name>
<dbReference type="InterPro" id="IPR014922">
    <property type="entry name" value="YdhG-like"/>
</dbReference>
<reference evidence="2 3" key="1">
    <citation type="submission" date="2019-12" db="EMBL/GenBank/DDBJ databases">
        <authorList>
            <person name="Zhao J."/>
        </authorList>
    </citation>
    <scope>NUCLEOTIDE SEQUENCE [LARGE SCALE GENOMIC DNA]</scope>
    <source>
        <strain evidence="2 3">S-15</strain>
    </source>
</reference>
<dbReference type="SUPFAM" id="SSF159888">
    <property type="entry name" value="YdhG-like"/>
    <property type="match status" value="1"/>
</dbReference>
<dbReference type="PIRSF" id="PIRSF021308">
    <property type="entry name" value="UCP021308"/>
    <property type="match status" value="1"/>
</dbReference>
<protein>
    <recommendedName>
        <fullName evidence="1">YdhG-like domain-containing protein</fullName>
    </recommendedName>
</protein>
<evidence type="ECO:0000313" key="3">
    <source>
        <dbReference type="Proteomes" id="UP000470771"/>
    </source>
</evidence>
<dbReference type="Proteomes" id="UP000470771">
    <property type="component" value="Unassembled WGS sequence"/>
</dbReference>
<evidence type="ECO:0000313" key="2">
    <source>
        <dbReference type="EMBL" id="NBG65751.1"/>
    </source>
</evidence>
<feature type="domain" description="YdhG-like" evidence="1">
    <location>
        <begin position="14"/>
        <end position="110"/>
    </location>
</feature>
<comment type="caution">
    <text evidence="2">The sequence shown here is derived from an EMBL/GenBank/DDBJ whole genome shotgun (WGS) entry which is preliminary data.</text>
</comment>
<dbReference type="EMBL" id="WWNE01000005">
    <property type="protein sequence ID" value="NBG65751.1"/>
    <property type="molecule type" value="Genomic_DNA"/>
</dbReference>
<keyword evidence="3" id="KW-1185">Reference proteome</keyword>
<dbReference type="AlphaFoldDB" id="A0A6N9NJU7"/>
<gene>
    <name evidence="2" type="ORF">GQN54_06450</name>
</gene>
<dbReference type="InterPro" id="IPR016786">
    <property type="entry name" value="YdeI_bac"/>
</dbReference>
<sequence>MDKVDTYIQKKKGWEKELIFLRELIGKTELVETIKWGSPVYTIDGKNVLGMAAFKSYVGIWFFQGVFLSDPHRMLVNAQDGVTKALRQIRFQSIEEMDASILLEYFHEAIQNQKEGKELKPSKAKEIVIPAELKAALNANNLLNEAFNTLTLGKQKEYAEYIEKAKREATKISRLEKIVPMILSGIGLYDKYKNC</sequence>
<dbReference type="Pfam" id="PF13376">
    <property type="entry name" value="OmdA"/>
    <property type="match status" value="1"/>
</dbReference>
<evidence type="ECO:0000259" key="1">
    <source>
        <dbReference type="Pfam" id="PF08818"/>
    </source>
</evidence>